<evidence type="ECO:0000313" key="1">
    <source>
        <dbReference type="EMBL" id="KAI0034502.1"/>
    </source>
</evidence>
<reference evidence="1" key="2">
    <citation type="journal article" date="2022" name="New Phytol.">
        <title>Evolutionary transition to the ectomycorrhizal habit in the genomes of a hyperdiverse lineage of mushroom-forming fungi.</title>
        <authorList>
            <person name="Looney B."/>
            <person name="Miyauchi S."/>
            <person name="Morin E."/>
            <person name="Drula E."/>
            <person name="Courty P.E."/>
            <person name="Kohler A."/>
            <person name="Kuo A."/>
            <person name="LaButti K."/>
            <person name="Pangilinan J."/>
            <person name="Lipzen A."/>
            <person name="Riley R."/>
            <person name="Andreopoulos W."/>
            <person name="He G."/>
            <person name="Johnson J."/>
            <person name="Nolan M."/>
            <person name="Tritt A."/>
            <person name="Barry K.W."/>
            <person name="Grigoriev I.V."/>
            <person name="Nagy L.G."/>
            <person name="Hibbett D."/>
            <person name="Henrissat B."/>
            <person name="Matheny P.B."/>
            <person name="Labbe J."/>
            <person name="Martin F.M."/>
        </authorList>
    </citation>
    <scope>NUCLEOTIDE SEQUENCE</scope>
    <source>
        <strain evidence="1">EC-137</strain>
    </source>
</reference>
<organism evidence="1 2">
    <name type="scientific">Vararia minispora EC-137</name>
    <dbReference type="NCBI Taxonomy" id="1314806"/>
    <lineage>
        <taxon>Eukaryota</taxon>
        <taxon>Fungi</taxon>
        <taxon>Dikarya</taxon>
        <taxon>Basidiomycota</taxon>
        <taxon>Agaricomycotina</taxon>
        <taxon>Agaricomycetes</taxon>
        <taxon>Russulales</taxon>
        <taxon>Lachnocladiaceae</taxon>
        <taxon>Vararia</taxon>
    </lineage>
</organism>
<name>A0ACB8QS41_9AGAM</name>
<comment type="caution">
    <text evidence="1">The sequence shown here is derived from an EMBL/GenBank/DDBJ whole genome shotgun (WGS) entry which is preliminary data.</text>
</comment>
<dbReference type="Proteomes" id="UP000814128">
    <property type="component" value="Unassembled WGS sequence"/>
</dbReference>
<evidence type="ECO:0000313" key="2">
    <source>
        <dbReference type="Proteomes" id="UP000814128"/>
    </source>
</evidence>
<proteinExistence type="predicted"/>
<sequence length="85" mass="9682">MSTRGNTQKLSIYDLKLRRLLEHNQRLKDDLSRPRLHISEASTALIRYCKMTKDYLVPSVWGTVSKGEDPYAPQATQPGCVCTVM</sequence>
<gene>
    <name evidence="1" type="ORF">K488DRAFT_83908</name>
</gene>
<reference evidence="1" key="1">
    <citation type="submission" date="2021-02" db="EMBL/GenBank/DDBJ databases">
        <authorList>
            <consortium name="DOE Joint Genome Institute"/>
            <person name="Ahrendt S."/>
            <person name="Looney B.P."/>
            <person name="Miyauchi S."/>
            <person name="Morin E."/>
            <person name="Drula E."/>
            <person name="Courty P.E."/>
            <person name="Chicoki N."/>
            <person name="Fauchery L."/>
            <person name="Kohler A."/>
            <person name="Kuo A."/>
            <person name="Labutti K."/>
            <person name="Pangilinan J."/>
            <person name="Lipzen A."/>
            <person name="Riley R."/>
            <person name="Andreopoulos W."/>
            <person name="He G."/>
            <person name="Johnson J."/>
            <person name="Barry K.W."/>
            <person name="Grigoriev I.V."/>
            <person name="Nagy L."/>
            <person name="Hibbett D."/>
            <person name="Henrissat B."/>
            <person name="Matheny P.B."/>
            <person name="Labbe J."/>
            <person name="Martin F."/>
        </authorList>
    </citation>
    <scope>NUCLEOTIDE SEQUENCE</scope>
    <source>
        <strain evidence="1">EC-137</strain>
    </source>
</reference>
<protein>
    <submittedName>
        <fullName evidence="1">Guanine nucleotide-binding protein subunit gamma</fullName>
    </submittedName>
</protein>
<keyword evidence="2" id="KW-1185">Reference proteome</keyword>
<accession>A0ACB8QS41</accession>
<dbReference type="EMBL" id="MU273499">
    <property type="protein sequence ID" value="KAI0034502.1"/>
    <property type="molecule type" value="Genomic_DNA"/>
</dbReference>